<protein>
    <recommendedName>
        <fullName evidence="2">PDZ domain-containing protein</fullName>
    </recommendedName>
</protein>
<evidence type="ECO:0000256" key="1">
    <source>
        <dbReference type="SAM" id="MobiDB-lite"/>
    </source>
</evidence>
<name>V8N2W8_OPHHA</name>
<dbReference type="GO" id="GO:0007268">
    <property type="term" value="P:chemical synaptic transmission"/>
    <property type="evidence" value="ECO:0007669"/>
    <property type="project" value="TreeGrafter"/>
</dbReference>
<dbReference type="GO" id="GO:0098839">
    <property type="term" value="C:postsynaptic density membrane"/>
    <property type="evidence" value="ECO:0007669"/>
    <property type="project" value="TreeGrafter"/>
</dbReference>
<dbReference type="GO" id="GO:0097120">
    <property type="term" value="P:receptor localization to synapse"/>
    <property type="evidence" value="ECO:0007669"/>
    <property type="project" value="TreeGrafter"/>
</dbReference>
<dbReference type="GO" id="GO:0099072">
    <property type="term" value="P:regulation of postsynaptic membrane neurotransmitter receptor levels"/>
    <property type="evidence" value="ECO:0007669"/>
    <property type="project" value="TreeGrafter"/>
</dbReference>
<dbReference type="OrthoDB" id="78824at2759"/>
<comment type="caution">
    <text evidence="3">The sequence shown here is derived from an EMBL/GenBank/DDBJ whole genome shotgun (WGS) entry which is preliminary data.</text>
</comment>
<dbReference type="AlphaFoldDB" id="V8N2W8"/>
<dbReference type="GO" id="GO:0043113">
    <property type="term" value="P:receptor clustering"/>
    <property type="evidence" value="ECO:0007669"/>
    <property type="project" value="TreeGrafter"/>
</dbReference>
<dbReference type="SUPFAM" id="SSF50156">
    <property type="entry name" value="PDZ domain-like"/>
    <property type="match status" value="1"/>
</dbReference>
<feature type="domain" description="PDZ" evidence="2">
    <location>
        <begin position="123"/>
        <end position="171"/>
    </location>
</feature>
<dbReference type="GO" id="GO:0031594">
    <property type="term" value="C:neuromuscular junction"/>
    <property type="evidence" value="ECO:0007669"/>
    <property type="project" value="TreeGrafter"/>
</dbReference>
<dbReference type="GO" id="GO:0043005">
    <property type="term" value="C:neuron projection"/>
    <property type="evidence" value="ECO:0007669"/>
    <property type="project" value="TreeGrafter"/>
</dbReference>
<dbReference type="PANTHER" id="PTHR23119:SF28">
    <property type="entry name" value="DISKS LARGE HOMOLOG 3"/>
    <property type="match status" value="1"/>
</dbReference>
<gene>
    <name evidence="3" type="ORF">L345_18303</name>
</gene>
<evidence type="ECO:0000313" key="4">
    <source>
        <dbReference type="Proteomes" id="UP000018936"/>
    </source>
</evidence>
<dbReference type="Pfam" id="PF00595">
    <property type="entry name" value="PDZ"/>
    <property type="match status" value="1"/>
</dbReference>
<dbReference type="Gene3D" id="2.30.42.10">
    <property type="match status" value="1"/>
</dbReference>
<dbReference type="GO" id="GO:0098609">
    <property type="term" value="P:cell-cell adhesion"/>
    <property type="evidence" value="ECO:0007669"/>
    <property type="project" value="TreeGrafter"/>
</dbReference>
<feature type="non-terminal residue" evidence="3">
    <location>
        <position position="171"/>
    </location>
</feature>
<dbReference type="GO" id="GO:0045197">
    <property type="term" value="P:establishment or maintenance of epithelial cell apical/basal polarity"/>
    <property type="evidence" value="ECO:0007669"/>
    <property type="project" value="TreeGrafter"/>
</dbReference>
<dbReference type="InterPro" id="IPR036034">
    <property type="entry name" value="PDZ_sf"/>
</dbReference>
<dbReference type="InterPro" id="IPR001478">
    <property type="entry name" value="PDZ"/>
</dbReference>
<keyword evidence="4" id="KW-1185">Reference proteome</keyword>
<organism evidence="3 4">
    <name type="scientific">Ophiophagus hannah</name>
    <name type="common">King cobra</name>
    <name type="synonym">Naja hannah</name>
    <dbReference type="NCBI Taxonomy" id="8665"/>
    <lineage>
        <taxon>Eukaryota</taxon>
        <taxon>Metazoa</taxon>
        <taxon>Chordata</taxon>
        <taxon>Craniata</taxon>
        <taxon>Vertebrata</taxon>
        <taxon>Euteleostomi</taxon>
        <taxon>Lepidosauria</taxon>
        <taxon>Squamata</taxon>
        <taxon>Bifurcata</taxon>
        <taxon>Unidentata</taxon>
        <taxon>Episquamata</taxon>
        <taxon>Toxicofera</taxon>
        <taxon>Serpentes</taxon>
        <taxon>Colubroidea</taxon>
        <taxon>Elapidae</taxon>
        <taxon>Elapinae</taxon>
        <taxon>Ophiophagus</taxon>
    </lineage>
</organism>
<dbReference type="GO" id="GO:0035255">
    <property type="term" value="F:ionotropic glutamate receptor binding"/>
    <property type="evidence" value="ECO:0007669"/>
    <property type="project" value="TreeGrafter"/>
</dbReference>
<dbReference type="Proteomes" id="UP000018936">
    <property type="component" value="Unassembled WGS sequence"/>
</dbReference>
<dbReference type="GO" id="GO:0019901">
    <property type="term" value="F:protein kinase binding"/>
    <property type="evidence" value="ECO:0007669"/>
    <property type="project" value="TreeGrafter"/>
</dbReference>
<dbReference type="EMBL" id="AZIM01054147">
    <property type="protein sequence ID" value="ETE55988.1"/>
    <property type="molecule type" value="Genomic_DNA"/>
</dbReference>
<feature type="region of interest" description="Disordered" evidence="1">
    <location>
        <begin position="101"/>
        <end position="120"/>
    </location>
</feature>
<evidence type="ECO:0000313" key="3">
    <source>
        <dbReference type="EMBL" id="ETE55988.1"/>
    </source>
</evidence>
<proteinExistence type="predicted"/>
<feature type="non-terminal residue" evidence="3">
    <location>
        <position position="1"/>
    </location>
</feature>
<dbReference type="PROSITE" id="PS50106">
    <property type="entry name" value="PDZ"/>
    <property type="match status" value="1"/>
</dbReference>
<feature type="compositionally biased region" description="Pro residues" evidence="1">
    <location>
        <begin position="103"/>
        <end position="118"/>
    </location>
</feature>
<reference evidence="3 4" key="1">
    <citation type="journal article" date="2013" name="Proc. Natl. Acad. Sci. U.S.A.">
        <title>The king cobra genome reveals dynamic gene evolution and adaptation in the snake venom system.</title>
        <authorList>
            <person name="Vonk F.J."/>
            <person name="Casewell N.R."/>
            <person name="Henkel C.V."/>
            <person name="Heimberg A.M."/>
            <person name="Jansen H.J."/>
            <person name="McCleary R.J."/>
            <person name="Kerkkamp H.M."/>
            <person name="Vos R.A."/>
            <person name="Guerreiro I."/>
            <person name="Calvete J.J."/>
            <person name="Wuster W."/>
            <person name="Woods A.E."/>
            <person name="Logan J.M."/>
            <person name="Harrison R.A."/>
            <person name="Castoe T.A."/>
            <person name="de Koning A.P."/>
            <person name="Pollock D.D."/>
            <person name="Yandell M."/>
            <person name="Calderon D."/>
            <person name="Renjifo C."/>
            <person name="Currier R.B."/>
            <person name="Salgado D."/>
            <person name="Pla D."/>
            <person name="Sanz L."/>
            <person name="Hyder A.S."/>
            <person name="Ribeiro J.M."/>
            <person name="Arntzen J.W."/>
            <person name="van den Thillart G.E."/>
            <person name="Boetzer M."/>
            <person name="Pirovano W."/>
            <person name="Dirks R.P."/>
            <person name="Spaink H.P."/>
            <person name="Duboule D."/>
            <person name="McGlinn E."/>
            <person name="Kini R.M."/>
            <person name="Richardson M.K."/>
        </authorList>
    </citation>
    <scope>NUCLEOTIDE SEQUENCE</scope>
    <source>
        <tissue evidence="3">Blood</tissue>
    </source>
</reference>
<sequence length="171" mass="17790">MGGSGGGEHPGEEETGRLLLVRSQEKLGGWGGMLGLQGEELTLRNSQPPLCPLLLPGTSRPAKSSLYPECGVQFSPGLNVGVQLILLGGLMDTHPLGIQPQLLLPPNPDGHPSPLPPAREPRKISLHKGSSGLGFNIVGGEDGEGIFVSFILAGGPADLSGELRRVDRILS</sequence>
<dbReference type="InterPro" id="IPR050614">
    <property type="entry name" value="Synaptic_Scaffolding_LAP-MAGUK"/>
</dbReference>
<evidence type="ECO:0000259" key="2">
    <source>
        <dbReference type="PROSITE" id="PS50106"/>
    </source>
</evidence>
<dbReference type="PANTHER" id="PTHR23119">
    <property type="entry name" value="DISCS LARGE"/>
    <property type="match status" value="1"/>
</dbReference>
<accession>V8N2W8</accession>
<dbReference type="GO" id="GO:0016323">
    <property type="term" value="C:basolateral plasma membrane"/>
    <property type="evidence" value="ECO:0007669"/>
    <property type="project" value="TreeGrafter"/>
</dbReference>